<dbReference type="NCBIfam" id="TIGR04407">
    <property type="entry name" value="LptF_YjgP"/>
    <property type="match status" value="1"/>
</dbReference>
<evidence type="ECO:0000313" key="10">
    <source>
        <dbReference type="EMBL" id="EPE02116.1"/>
    </source>
</evidence>
<organism evidence="10 11">
    <name type="scientific">Sutterella wadsworthensis HGA0223</name>
    <dbReference type="NCBI Taxonomy" id="1203554"/>
    <lineage>
        <taxon>Bacteria</taxon>
        <taxon>Pseudomonadati</taxon>
        <taxon>Pseudomonadota</taxon>
        <taxon>Betaproteobacteria</taxon>
        <taxon>Burkholderiales</taxon>
        <taxon>Sutterellaceae</taxon>
        <taxon>Sutterella</taxon>
    </lineage>
</organism>
<evidence type="ECO:0000256" key="5">
    <source>
        <dbReference type="ARBA" id="ARBA00022519"/>
    </source>
</evidence>
<evidence type="ECO:0000256" key="1">
    <source>
        <dbReference type="ARBA" id="ARBA00004429"/>
    </source>
</evidence>
<keyword evidence="7 9" id="KW-1133">Transmembrane helix</keyword>
<evidence type="ECO:0000256" key="9">
    <source>
        <dbReference type="SAM" id="Phobius"/>
    </source>
</evidence>
<dbReference type="EMBL" id="ATCF01000001">
    <property type="protein sequence ID" value="EPE02116.1"/>
    <property type="molecule type" value="Genomic_DNA"/>
</dbReference>
<dbReference type="Pfam" id="PF03739">
    <property type="entry name" value="LptF_LptG"/>
    <property type="match status" value="1"/>
</dbReference>
<dbReference type="InterPro" id="IPR005495">
    <property type="entry name" value="LptG/LptF_permease"/>
</dbReference>
<dbReference type="PANTHER" id="PTHR33529:SF7">
    <property type="entry name" value="LIPOPOLYSACCHARIDE EXPORT SYSTEM PERMEASE PROTEIN LPTF"/>
    <property type="match status" value="1"/>
</dbReference>
<feature type="transmembrane region" description="Helical" evidence="9">
    <location>
        <begin position="12"/>
        <end position="32"/>
    </location>
</feature>
<evidence type="ECO:0000256" key="8">
    <source>
        <dbReference type="ARBA" id="ARBA00023136"/>
    </source>
</evidence>
<dbReference type="STRING" id="1203554.HMPREF1476_00003"/>
<keyword evidence="11" id="KW-1185">Reference proteome</keyword>
<sequence>MIFKRSLIAELANLAGAVFTVLFTIVLAVAMVRFLNMAAGGSIEHGTVVQLVLYNALVNLPPLLAASLFIATLMTLMRSWQDNEMVVWFSSGGRSILSWIEPTVKFALPIVVVIALLSIVISPWARAETDRLRNSVSAREDVNAIAPGRFIEAMGGKRVFFVESAEEGGNQVRNVFMAEGDWGKESVVTAEKGTIEVNAEGDRYVVLGNGRRYEAQTDSGKTRIVEFGSYGVRLDIRIDRAFASTKTSSMPIALLIASPTPDHQAELLWRFSWPVAALLLALLAIPLSCTSPRAGRSLNLLMAALVFILYLNALSIVETKIEQQALTFWSGYAVLNGSLLILTVVLFIRRTWMTRWLPSWCSAWRLREMLAHRSKGGEA</sequence>
<evidence type="ECO:0000313" key="11">
    <source>
        <dbReference type="Proteomes" id="UP000014400"/>
    </source>
</evidence>
<evidence type="ECO:0000256" key="3">
    <source>
        <dbReference type="ARBA" id="ARBA00022448"/>
    </source>
</evidence>
<feature type="transmembrane region" description="Helical" evidence="9">
    <location>
        <begin position="329"/>
        <end position="348"/>
    </location>
</feature>
<keyword evidence="5" id="KW-0997">Cell inner membrane</keyword>
<gene>
    <name evidence="10" type="ORF">HMPREF1476_00003</name>
</gene>
<dbReference type="Proteomes" id="UP000014400">
    <property type="component" value="Unassembled WGS sequence"/>
</dbReference>
<comment type="caution">
    <text evidence="10">The sequence shown here is derived from an EMBL/GenBank/DDBJ whole genome shotgun (WGS) entry which is preliminary data.</text>
</comment>
<dbReference type="PANTHER" id="PTHR33529">
    <property type="entry name" value="SLR0882 PROTEIN-RELATED"/>
    <property type="match status" value="1"/>
</dbReference>
<dbReference type="InterPro" id="IPR030922">
    <property type="entry name" value="LptF"/>
</dbReference>
<dbReference type="AlphaFoldDB" id="S3BRW5"/>
<keyword evidence="4" id="KW-1003">Cell membrane</keyword>
<keyword evidence="3" id="KW-0813">Transport</keyword>
<keyword evidence="6 9" id="KW-0812">Transmembrane</keyword>
<accession>S3BRW5</accession>
<dbReference type="HOGENOM" id="CLU_028799_0_0_4"/>
<dbReference type="GO" id="GO:0055085">
    <property type="term" value="P:transmembrane transport"/>
    <property type="evidence" value="ECO:0007669"/>
    <property type="project" value="InterPro"/>
</dbReference>
<evidence type="ECO:0000256" key="2">
    <source>
        <dbReference type="ARBA" id="ARBA00014213"/>
    </source>
</evidence>
<dbReference type="PATRIC" id="fig|1203554.3.peg.1"/>
<keyword evidence="8 9" id="KW-0472">Membrane</keyword>
<feature type="transmembrane region" description="Helical" evidence="9">
    <location>
        <begin position="297"/>
        <end position="317"/>
    </location>
</feature>
<feature type="transmembrane region" description="Helical" evidence="9">
    <location>
        <begin position="267"/>
        <end position="285"/>
    </location>
</feature>
<evidence type="ECO:0000256" key="7">
    <source>
        <dbReference type="ARBA" id="ARBA00022989"/>
    </source>
</evidence>
<comment type="subcellular location">
    <subcellularLocation>
        <location evidence="1">Cell inner membrane</location>
        <topology evidence="1">Multi-pass membrane protein</topology>
    </subcellularLocation>
</comment>
<dbReference type="RefSeq" id="WP_016473512.1">
    <property type="nucleotide sequence ID" value="NZ_KE150480.1"/>
</dbReference>
<dbReference type="eggNOG" id="COG0795">
    <property type="taxonomic scope" value="Bacteria"/>
</dbReference>
<feature type="transmembrane region" description="Helical" evidence="9">
    <location>
        <begin position="106"/>
        <end position="125"/>
    </location>
</feature>
<name>S3BRW5_9BURK</name>
<protein>
    <recommendedName>
        <fullName evidence="2">Lipopolysaccharide export system permease protein LptF</fullName>
    </recommendedName>
</protein>
<feature type="transmembrane region" description="Helical" evidence="9">
    <location>
        <begin position="52"/>
        <end position="76"/>
    </location>
</feature>
<proteinExistence type="predicted"/>
<dbReference type="GO" id="GO:0043190">
    <property type="term" value="C:ATP-binding cassette (ABC) transporter complex"/>
    <property type="evidence" value="ECO:0007669"/>
    <property type="project" value="InterPro"/>
</dbReference>
<evidence type="ECO:0000256" key="6">
    <source>
        <dbReference type="ARBA" id="ARBA00022692"/>
    </source>
</evidence>
<reference evidence="10 11" key="1">
    <citation type="submission" date="2013-04" db="EMBL/GenBank/DDBJ databases">
        <title>The Genome Sequence of Sutterella wadsworthensis HGA0223.</title>
        <authorList>
            <consortium name="The Broad Institute Genomics Platform"/>
            <person name="Earl A."/>
            <person name="Ward D."/>
            <person name="Feldgarden M."/>
            <person name="Gevers D."/>
            <person name="Schmidt T.M."/>
            <person name="Dover J."/>
            <person name="Dai D."/>
            <person name="Walker B."/>
            <person name="Young S."/>
            <person name="Zeng Q."/>
            <person name="Gargeya S."/>
            <person name="Fitzgerald M."/>
            <person name="Haas B."/>
            <person name="Abouelleil A."/>
            <person name="Allen A.W."/>
            <person name="Alvarado L."/>
            <person name="Arachchi H.M."/>
            <person name="Berlin A.M."/>
            <person name="Chapman S.B."/>
            <person name="Gainer-Dewar J."/>
            <person name="Goldberg J."/>
            <person name="Griggs A."/>
            <person name="Gujja S."/>
            <person name="Hansen M."/>
            <person name="Howarth C."/>
            <person name="Imamovic A."/>
            <person name="Ireland A."/>
            <person name="Larimer J."/>
            <person name="McCowan C."/>
            <person name="Murphy C."/>
            <person name="Pearson M."/>
            <person name="Poon T.W."/>
            <person name="Priest M."/>
            <person name="Roberts A."/>
            <person name="Saif S."/>
            <person name="Shea T."/>
            <person name="Sisk P."/>
            <person name="Sykes S."/>
            <person name="Wortman J."/>
            <person name="Nusbaum C."/>
            <person name="Birren B."/>
        </authorList>
    </citation>
    <scope>NUCLEOTIDE SEQUENCE [LARGE SCALE GENOMIC DNA]</scope>
    <source>
        <strain evidence="10 11">HGA0223</strain>
    </source>
</reference>
<evidence type="ECO:0000256" key="4">
    <source>
        <dbReference type="ARBA" id="ARBA00022475"/>
    </source>
</evidence>
<dbReference type="GO" id="GO:0015920">
    <property type="term" value="P:lipopolysaccharide transport"/>
    <property type="evidence" value="ECO:0007669"/>
    <property type="project" value="TreeGrafter"/>
</dbReference>